<dbReference type="InterPro" id="IPR001623">
    <property type="entry name" value="DnaJ_domain"/>
</dbReference>
<dbReference type="Proteomes" id="UP000187609">
    <property type="component" value="Unassembled WGS sequence"/>
</dbReference>
<feature type="region of interest" description="Disordered" evidence="1">
    <location>
        <begin position="242"/>
        <end position="268"/>
    </location>
</feature>
<organism evidence="3 4">
    <name type="scientific">Nicotiana attenuata</name>
    <name type="common">Coyote tobacco</name>
    <dbReference type="NCBI Taxonomy" id="49451"/>
    <lineage>
        <taxon>Eukaryota</taxon>
        <taxon>Viridiplantae</taxon>
        <taxon>Streptophyta</taxon>
        <taxon>Embryophyta</taxon>
        <taxon>Tracheophyta</taxon>
        <taxon>Spermatophyta</taxon>
        <taxon>Magnoliopsida</taxon>
        <taxon>eudicotyledons</taxon>
        <taxon>Gunneridae</taxon>
        <taxon>Pentapetalae</taxon>
        <taxon>asterids</taxon>
        <taxon>lamiids</taxon>
        <taxon>Solanales</taxon>
        <taxon>Solanaceae</taxon>
        <taxon>Nicotianoideae</taxon>
        <taxon>Nicotianeae</taxon>
        <taxon>Nicotiana</taxon>
    </lineage>
</organism>
<feature type="domain" description="J" evidence="2">
    <location>
        <begin position="1"/>
        <end position="41"/>
    </location>
</feature>
<sequence length="268" mass="30381">MLVHPNKNMGSSLATESFKKLQCAYEVLSDAVKKRDYDEQLRKEESKSESSNYCAEESRRIHCTKCGNSHIWICTNRTKAKARWCQDCCQYHQAKDGDGWVEYKGSLVFNRPQKAEIPRAFVCAEGKIFDVSEWAICQVSVLCYYSYKVRYRCNGRSVPTSSLKKDEEITKLKQKQADEITSLKEEMKEMMREEMQYFFSQMAKNNPGLDFHDIQGCVGSNIPSPVDGSSARAMRGQILPHSSGLTHAPSLEKENTGDAIGYGGHKSI</sequence>
<evidence type="ECO:0000313" key="4">
    <source>
        <dbReference type="Proteomes" id="UP000187609"/>
    </source>
</evidence>
<accession>A0A1J6IP68</accession>
<dbReference type="PANTHER" id="PTHR45270">
    <property type="entry name" value="OS03G0832900 PROTEIN"/>
    <property type="match status" value="1"/>
</dbReference>
<dbReference type="PROSITE" id="PS50076">
    <property type="entry name" value="DNAJ_2"/>
    <property type="match status" value="1"/>
</dbReference>
<reference evidence="3" key="1">
    <citation type="submission" date="2016-11" db="EMBL/GenBank/DDBJ databases">
        <title>The genome of Nicotiana attenuata.</title>
        <authorList>
            <person name="Xu S."/>
            <person name="Brockmoeller T."/>
            <person name="Gaquerel E."/>
            <person name="Navarro A."/>
            <person name="Kuhl H."/>
            <person name="Gase K."/>
            <person name="Ling Z."/>
            <person name="Zhou W."/>
            <person name="Kreitzer C."/>
            <person name="Stanke M."/>
            <person name="Tang H."/>
            <person name="Lyons E."/>
            <person name="Pandey P."/>
            <person name="Pandey S.P."/>
            <person name="Timmermann B."/>
            <person name="Baldwin I.T."/>
        </authorList>
    </citation>
    <scope>NUCLEOTIDE SEQUENCE [LARGE SCALE GENOMIC DNA]</scope>
    <source>
        <strain evidence="3">UT</strain>
    </source>
</reference>
<protein>
    <recommendedName>
        <fullName evidence="2">J domain-containing protein</fullName>
    </recommendedName>
</protein>
<dbReference type="InterPro" id="IPR032843">
    <property type="entry name" value="Jiv"/>
</dbReference>
<proteinExistence type="predicted"/>
<comment type="caution">
    <text evidence="3">The sequence shown here is derived from an EMBL/GenBank/DDBJ whole genome shotgun (WGS) entry which is preliminary data.</text>
</comment>
<dbReference type="Pfam" id="PF14901">
    <property type="entry name" value="Jiv90"/>
    <property type="match status" value="1"/>
</dbReference>
<dbReference type="AlphaFoldDB" id="A0A1J6IP68"/>
<keyword evidence="4" id="KW-1185">Reference proteome</keyword>
<dbReference type="PROSITE" id="PS00636">
    <property type="entry name" value="DNAJ_1"/>
    <property type="match status" value="1"/>
</dbReference>
<dbReference type="PANTHER" id="PTHR45270:SF1">
    <property type="entry name" value="CHAPERONE DNAJ-DOMAIN SUPERFAMILY PROTEIN"/>
    <property type="match status" value="1"/>
</dbReference>
<evidence type="ECO:0000313" key="3">
    <source>
        <dbReference type="EMBL" id="OIT06498.1"/>
    </source>
</evidence>
<dbReference type="EMBL" id="MJEQ01037184">
    <property type="protein sequence ID" value="OIT06498.1"/>
    <property type="molecule type" value="Genomic_DNA"/>
</dbReference>
<dbReference type="Gene3D" id="1.10.287.110">
    <property type="entry name" value="DnaJ domain"/>
    <property type="match status" value="1"/>
</dbReference>
<gene>
    <name evidence="3" type="ORF">A4A49_13194</name>
</gene>
<evidence type="ECO:0000256" key="1">
    <source>
        <dbReference type="SAM" id="MobiDB-lite"/>
    </source>
</evidence>
<dbReference type="CDD" id="cd06257">
    <property type="entry name" value="DnaJ"/>
    <property type="match status" value="1"/>
</dbReference>
<dbReference type="SUPFAM" id="SSF46565">
    <property type="entry name" value="Chaperone J-domain"/>
    <property type="match status" value="1"/>
</dbReference>
<dbReference type="Gramene" id="OIT06498">
    <property type="protein sequence ID" value="OIT06498"/>
    <property type="gene ID" value="A4A49_13194"/>
</dbReference>
<name>A0A1J6IP68_NICAT</name>
<evidence type="ECO:0000259" key="2">
    <source>
        <dbReference type="PROSITE" id="PS50076"/>
    </source>
</evidence>
<dbReference type="InterPro" id="IPR036869">
    <property type="entry name" value="J_dom_sf"/>
</dbReference>
<dbReference type="InterPro" id="IPR018253">
    <property type="entry name" value="DnaJ_domain_CS"/>
</dbReference>
<dbReference type="Pfam" id="PF00226">
    <property type="entry name" value="DnaJ"/>
    <property type="match status" value="1"/>
</dbReference>